<dbReference type="Proteomes" id="UP000032304">
    <property type="component" value="Chromosome 5"/>
</dbReference>
<evidence type="ECO:0000259" key="1">
    <source>
        <dbReference type="Pfam" id="PF10551"/>
    </source>
</evidence>
<keyword evidence="3" id="KW-1185">Reference proteome</keyword>
<dbReference type="STRING" id="29730.A0A0D2PU40"/>
<evidence type="ECO:0000313" key="2">
    <source>
        <dbReference type="EMBL" id="KJB30888.1"/>
    </source>
</evidence>
<gene>
    <name evidence="2" type="ORF">B456_005G166100</name>
</gene>
<dbReference type="InterPro" id="IPR018289">
    <property type="entry name" value="MULE_transposase_dom"/>
</dbReference>
<sequence>MKRTVQLYSIKRHQNYEVVEAKKQVPALRCKRHFNNGCKRRLRAYQCKYNALLEISQYDGTRTCVYLRLSRDHPYCKILVEAFGVFHCVFWAFPRSIGGFKYCRPFTSIDTTYLYGRYKGKMLIGMEVDANNQLFPLAFAIVKEESFDSYDIPVRKWTLTHDSSRHYGIMTINLPKVFPCSHVMVVRGRLALDNWQYIENYYSIEHYFQTWASQFNPIPHEIYWPERNIPQLLLDPACKKVQM</sequence>
<reference evidence="2 3" key="1">
    <citation type="journal article" date="2012" name="Nature">
        <title>Repeated polyploidization of Gossypium genomes and the evolution of spinnable cotton fibres.</title>
        <authorList>
            <person name="Paterson A.H."/>
            <person name="Wendel J.F."/>
            <person name="Gundlach H."/>
            <person name="Guo H."/>
            <person name="Jenkins J."/>
            <person name="Jin D."/>
            <person name="Llewellyn D."/>
            <person name="Showmaker K.C."/>
            <person name="Shu S."/>
            <person name="Udall J."/>
            <person name="Yoo M.J."/>
            <person name="Byers R."/>
            <person name="Chen W."/>
            <person name="Doron-Faigenboim A."/>
            <person name="Duke M.V."/>
            <person name="Gong L."/>
            <person name="Grimwood J."/>
            <person name="Grover C."/>
            <person name="Grupp K."/>
            <person name="Hu G."/>
            <person name="Lee T.H."/>
            <person name="Li J."/>
            <person name="Lin L."/>
            <person name="Liu T."/>
            <person name="Marler B.S."/>
            <person name="Page J.T."/>
            <person name="Roberts A.W."/>
            <person name="Romanel E."/>
            <person name="Sanders W.S."/>
            <person name="Szadkowski E."/>
            <person name="Tan X."/>
            <person name="Tang H."/>
            <person name="Xu C."/>
            <person name="Wang J."/>
            <person name="Wang Z."/>
            <person name="Zhang D."/>
            <person name="Zhang L."/>
            <person name="Ashrafi H."/>
            <person name="Bedon F."/>
            <person name="Bowers J.E."/>
            <person name="Brubaker C.L."/>
            <person name="Chee P.W."/>
            <person name="Das S."/>
            <person name="Gingle A.R."/>
            <person name="Haigler C.H."/>
            <person name="Harker D."/>
            <person name="Hoffmann L.V."/>
            <person name="Hovav R."/>
            <person name="Jones D.C."/>
            <person name="Lemke C."/>
            <person name="Mansoor S."/>
            <person name="ur Rahman M."/>
            <person name="Rainville L.N."/>
            <person name="Rambani A."/>
            <person name="Reddy U.K."/>
            <person name="Rong J.K."/>
            <person name="Saranga Y."/>
            <person name="Scheffler B.E."/>
            <person name="Scheffler J.A."/>
            <person name="Stelly D.M."/>
            <person name="Triplett B.A."/>
            <person name="Van Deynze A."/>
            <person name="Vaslin M.F."/>
            <person name="Waghmare V.N."/>
            <person name="Walford S.A."/>
            <person name="Wright R.J."/>
            <person name="Zaki E.A."/>
            <person name="Zhang T."/>
            <person name="Dennis E.S."/>
            <person name="Mayer K.F."/>
            <person name="Peterson D.G."/>
            <person name="Rokhsar D.S."/>
            <person name="Wang X."/>
            <person name="Schmutz J."/>
        </authorList>
    </citation>
    <scope>NUCLEOTIDE SEQUENCE [LARGE SCALE GENOMIC DNA]</scope>
</reference>
<protein>
    <recommendedName>
        <fullName evidence="1">MULE transposase domain-containing protein</fullName>
    </recommendedName>
</protein>
<dbReference type="eggNOG" id="ENOG502S83F">
    <property type="taxonomic scope" value="Eukaryota"/>
</dbReference>
<dbReference type="Pfam" id="PF10551">
    <property type="entry name" value="MULE"/>
    <property type="match status" value="1"/>
</dbReference>
<accession>A0A0D2PU40</accession>
<feature type="domain" description="MULE transposase" evidence="1">
    <location>
        <begin position="107"/>
        <end position="162"/>
    </location>
</feature>
<name>A0A0D2PU40_GOSRA</name>
<evidence type="ECO:0000313" key="3">
    <source>
        <dbReference type="Proteomes" id="UP000032304"/>
    </source>
</evidence>
<proteinExistence type="predicted"/>
<dbReference type="PANTHER" id="PTHR31973">
    <property type="entry name" value="POLYPROTEIN, PUTATIVE-RELATED"/>
    <property type="match status" value="1"/>
</dbReference>
<dbReference type="AlphaFoldDB" id="A0A0D2PU40"/>
<dbReference type="Gramene" id="KJB30888">
    <property type="protein sequence ID" value="KJB30888"/>
    <property type="gene ID" value="B456_005G166100"/>
</dbReference>
<organism evidence="2 3">
    <name type="scientific">Gossypium raimondii</name>
    <name type="common">Peruvian cotton</name>
    <name type="synonym">Gossypium klotzschianum subsp. raimondii</name>
    <dbReference type="NCBI Taxonomy" id="29730"/>
    <lineage>
        <taxon>Eukaryota</taxon>
        <taxon>Viridiplantae</taxon>
        <taxon>Streptophyta</taxon>
        <taxon>Embryophyta</taxon>
        <taxon>Tracheophyta</taxon>
        <taxon>Spermatophyta</taxon>
        <taxon>Magnoliopsida</taxon>
        <taxon>eudicotyledons</taxon>
        <taxon>Gunneridae</taxon>
        <taxon>Pentapetalae</taxon>
        <taxon>rosids</taxon>
        <taxon>malvids</taxon>
        <taxon>Malvales</taxon>
        <taxon>Malvaceae</taxon>
        <taxon>Malvoideae</taxon>
        <taxon>Gossypium</taxon>
    </lineage>
</organism>
<dbReference type="EMBL" id="CM001744">
    <property type="protein sequence ID" value="KJB30888.1"/>
    <property type="molecule type" value="Genomic_DNA"/>
</dbReference>
<dbReference type="PANTHER" id="PTHR31973:SF195">
    <property type="entry name" value="MUDR FAMILY TRANSPOSASE"/>
    <property type="match status" value="1"/>
</dbReference>